<dbReference type="PROSITE" id="PS50177">
    <property type="entry name" value="NTF2_DOMAIN"/>
    <property type="match status" value="1"/>
</dbReference>
<dbReference type="GeneID" id="25974194"/>
<evidence type="ECO:0000256" key="1">
    <source>
        <dbReference type="ARBA" id="ARBA00004496"/>
    </source>
</evidence>
<dbReference type="AlphaFoldDB" id="F0XDI3"/>
<comment type="similarity">
    <text evidence="4">Belongs to the peptidase S12 family.</text>
</comment>
<name>F0XDI3_GROCL</name>
<dbReference type="SUPFAM" id="SSF56601">
    <property type="entry name" value="beta-lactamase/transpeptidase-like"/>
    <property type="match status" value="1"/>
</dbReference>
<evidence type="ECO:0000256" key="6">
    <source>
        <dbReference type="SAM" id="SignalP"/>
    </source>
</evidence>
<evidence type="ECO:0000313" key="8">
    <source>
        <dbReference type="EMBL" id="EFX04400.1"/>
    </source>
</evidence>
<keyword evidence="6" id="KW-0732">Signal</keyword>
<dbReference type="InterPro" id="IPR012338">
    <property type="entry name" value="Beta-lactam/transpept-like"/>
</dbReference>
<reference evidence="8 9" key="1">
    <citation type="journal article" date="2011" name="Proc. Natl. Acad. Sci. U.S.A.">
        <title>Genome and transcriptome analyses of the mountain pine beetle-fungal symbiont Grosmannia clavigera, a lodgepole pine pathogen.</title>
        <authorList>
            <person name="DiGuistini S."/>
            <person name="Wang Y."/>
            <person name="Liao N.Y."/>
            <person name="Taylor G."/>
            <person name="Tanguay P."/>
            <person name="Feau N."/>
            <person name="Henrissat B."/>
            <person name="Chan S.K."/>
            <person name="Hesse-Orce U."/>
            <person name="Alamouti S.M."/>
            <person name="Tsui C.K.M."/>
            <person name="Docking R.T."/>
            <person name="Levasseur A."/>
            <person name="Haridas S."/>
            <person name="Robertson G."/>
            <person name="Birol I."/>
            <person name="Holt R.A."/>
            <person name="Marra M.A."/>
            <person name="Hamelin R.C."/>
            <person name="Hirst M."/>
            <person name="Jones S.J.M."/>
            <person name="Bohlmann J."/>
            <person name="Breuil C."/>
        </authorList>
    </citation>
    <scope>NUCLEOTIDE SEQUENCE [LARGE SCALE GENOMIC DNA]</scope>
    <source>
        <strain evidence="9">kw1407 / UAMH 11150</strain>
    </source>
</reference>
<dbReference type="HOGENOM" id="CLU_020027_14_1_1"/>
<dbReference type="GO" id="GO:0005635">
    <property type="term" value="C:nuclear envelope"/>
    <property type="evidence" value="ECO:0007669"/>
    <property type="project" value="UniProtKB-ARBA"/>
</dbReference>
<dbReference type="InterPro" id="IPR001466">
    <property type="entry name" value="Beta-lactam-related"/>
</dbReference>
<dbReference type="Proteomes" id="UP000007796">
    <property type="component" value="Unassembled WGS sequence"/>
</dbReference>
<feature type="chain" id="PRO_5012949026" description="Nuclear transport factor 2" evidence="6">
    <location>
        <begin position="16"/>
        <end position="781"/>
    </location>
</feature>
<dbReference type="GO" id="GO:0005737">
    <property type="term" value="C:cytoplasm"/>
    <property type="evidence" value="ECO:0007669"/>
    <property type="project" value="UniProtKB-SubCell"/>
</dbReference>
<dbReference type="PANTHER" id="PTHR46825:SF9">
    <property type="entry name" value="BETA-LACTAMASE-RELATED DOMAIN-CONTAINING PROTEIN"/>
    <property type="match status" value="1"/>
</dbReference>
<dbReference type="InterPro" id="IPR018222">
    <property type="entry name" value="Nuclear_transport_factor_2_euk"/>
</dbReference>
<dbReference type="Pfam" id="PF02136">
    <property type="entry name" value="NTF2"/>
    <property type="match status" value="1"/>
</dbReference>
<evidence type="ECO:0000256" key="3">
    <source>
        <dbReference type="ARBA" id="ARBA00026247"/>
    </source>
</evidence>
<proteinExistence type="inferred from homology"/>
<keyword evidence="2" id="KW-0963">Cytoplasm</keyword>
<dbReference type="PANTHER" id="PTHR46825">
    <property type="entry name" value="D-ALANYL-D-ALANINE-CARBOXYPEPTIDASE/ENDOPEPTIDASE AMPH"/>
    <property type="match status" value="1"/>
</dbReference>
<dbReference type="EMBL" id="GL629765">
    <property type="protein sequence ID" value="EFX04400.1"/>
    <property type="molecule type" value="Genomic_DNA"/>
</dbReference>
<dbReference type="FunFam" id="3.10.450.50:FF:000005">
    <property type="entry name" value="Nuclear transport factor 2"/>
    <property type="match status" value="1"/>
</dbReference>
<dbReference type="eggNOG" id="KOG2104">
    <property type="taxonomic scope" value="Eukaryota"/>
</dbReference>
<evidence type="ECO:0000256" key="5">
    <source>
        <dbReference type="ARBA" id="ARBA00053082"/>
    </source>
</evidence>
<dbReference type="GO" id="GO:0006606">
    <property type="term" value="P:protein import into nucleus"/>
    <property type="evidence" value="ECO:0007669"/>
    <property type="project" value="UniProtKB-ARBA"/>
</dbReference>
<sequence length="781" mass="85629">MRLKLASRTAQLVLAVPVLGAIALAPSQQQQQQQQRLSDEADGIGSGSGHSPFDAAFGALAAKTLAAWRVPGIAAAVLDGDATWTAGFGRAQLPDEPVTADTLFYTASTTKAFVAATLGLLIDSGQYTAGEETPLAWSTPLSAILRDDFVVADDDWATAHLTIDDALAHRSGLAGHDLTRSRRYGLDGVYPAGVREVTRSLRHLPLTTSPRTEYRYCNLMFLVLSHAVETLAGGRWLGHILHDRLWAPLGMRSTFLSLDHARAAPAPASLAQGYYWDEAATVYVPVPHMPLHEVSGAGGIISTVADYARWLRCWIDGPAASRSSPANVSNVCGGIPLTGASFDHILTPKIFTTQTAASAEPFDAPVAYASAWTTSSYRGHRFWGHSGGSNAFGAQVYFFPDDRFGVVLFGNTAITSNAAELVLLWHLVDEHFGIPPAERYDWSAKLRSKAATRAARFDTALDRLYPQRAQPPLPPSLPLADFVGTYYHPAYQNLTLQLMKSNYSDYGVVFTAERREHTWPTLCEFVHVSGDSWAMYTDMLYERSGNFRGYGRARFQVGADGRAGSLVVEFWDRDDDTVEGVFTFVRIDDMEWHIYCRVSGHRLFQAKSRPVETPPGFLLLSSLLASRFSSSVSPHPLATTTPTSDTLFTPAHETTLSDKMADFQTVADQFVSFYYQTFDGNRKQLQALYRDQSMLTFESASVLGAAAIVEKLGNLPFEKVTHQVSTKDAQPTMDGGLLVLVTGHLLIDEEQRPMGFSQAFQLLKDASGYFVYNDIFKLIYG</sequence>
<evidence type="ECO:0000256" key="4">
    <source>
        <dbReference type="ARBA" id="ARBA00038215"/>
    </source>
</evidence>
<dbReference type="InterPro" id="IPR050491">
    <property type="entry name" value="AmpC-like"/>
</dbReference>
<dbReference type="InterPro" id="IPR032710">
    <property type="entry name" value="NTF2-like_dom_sf"/>
</dbReference>
<dbReference type="SUPFAM" id="SSF54427">
    <property type="entry name" value="NTF2-like"/>
    <property type="match status" value="1"/>
</dbReference>
<evidence type="ECO:0000313" key="9">
    <source>
        <dbReference type="Proteomes" id="UP000007796"/>
    </source>
</evidence>
<protein>
    <recommendedName>
        <fullName evidence="3">Nuclear transport factor 2</fullName>
    </recommendedName>
</protein>
<dbReference type="CDD" id="cd00780">
    <property type="entry name" value="NTF2"/>
    <property type="match status" value="1"/>
</dbReference>
<dbReference type="STRING" id="655863.F0XDI3"/>
<dbReference type="Pfam" id="PF00144">
    <property type="entry name" value="Beta-lactamase"/>
    <property type="match status" value="1"/>
</dbReference>
<comment type="subcellular location">
    <subcellularLocation>
        <location evidence="1">Cytoplasm</location>
    </subcellularLocation>
</comment>
<dbReference type="RefSeq" id="XP_014173882.1">
    <property type="nucleotide sequence ID" value="XM_014318407.1"/>
</dbReference>
<feature type="domain" description="NTF2" evidence="7">
    <location>
        <begin position="666"/>
        <end position="778"/>
    </location>
</feature>
<keyword evidence="9" id="KW-1185">Reference proteome</keyword>
<dbReference type="Gene3D" id="3.40.710.10">
    <property type="entry name" value="DD-peptidase/beta-lactamase superfamily"/>
    <property type="match status" value="1"/>
</dbReference>
<feature type="signal peptide" evidence="6">
    <location>
        <begin position="1"/>
        <end position="15"/>
    </location>
</feature>
<accession>F0XDI3</accession>
<comment type="function">
    <text evidence="5">Facilitates protein transport into the nucleus. Could be part of a multicomponent system of cytosolic factors that assemble at the pore complex during nuclear import.</text>
</comment>
<dbReference type="Gene3D" id="3.10.450.50">
    <property type="match status" value="1"/>
</dbReference>
<evidence type="ECO:0000256" key="2">
    <source>
        <dbReference type="ARBA" id="ARBA00022490"/>
    </source>
</evidence>
<dbReference type="InterPro" id="IPR002075">
    <property type="entry name" value="NTF2_dom"/>
</dbReference>
<gene>
    <name evidence="8" type="ORF">CMQ_1328</name>
</gene>
<dbReference type="InParanoid" id="F0XDI3"/>
<organism evidence="9">
    <name type="scientific">Grosmannia clavigera (strain kw1407 / UAMH 11150)</name>
    <name type="common">Blue stain fungus</name>
    <name type="synonym">Graphiocladiella clavigera</name>
    <dbReference type="NCBI Taxonomy" id="655863"/>
    <lineage>
        <taxon>Eukaryota</taxon>
        <taxon>Fungi</taxon>
        <taxon>Dikarya</taxon>
        <taxon>Ascomycota</taxon>
        <taxon>Pezizomycotina</taxon>
        <taxon>Sordariomycetes</taxon>
        <taxon>Sordariomycetidae</taxon>
        <taxon>Ophiostomatales</taxon>
        <taxon>Ophiostomataceae</taxon>
        <taxon>Leptographium</taxon>
    </lineage>
</organism>
<dbReference type="OrthoDB" id="5946976at2759"/>
<evidence type="ECO:0000259" key="7">
    <source>
        <dbReference type="PROSITE" id="PS50177"/>
    </source>
</evidence>